<gene>
    <name evidence="2" type="ordered locus">ELI_09085</name>
</gene>
<sequence length="197" mass="20794">MFLTRALASAAALGGCAALLAGCGEEQPLTDEAVLSEARELERPRAGLYTTTTDLVEFSVPGLAPEQADRMRMQMSGLSDEAQPYCLTEAEAAKGYEDMLREIGEAANNMSCTFSRFDADPPRLDAELGCSGPMGVSAEIAMAGTTTAEGFDLTMDMEANNRMIPGGKMEMRMAIKSARIGECSGQDLADAEATAAE</sequence>
<evidence type="ECO:0000313" key="3">
    <source>
        <dbReference type="Proteomes" id="UP000008808"/>
    </source>
</evidence>
<dbReference type="AlphaFoldDB" id="Q2N8T2"/>
<dbReference type="EMBL" id="CP000157">
    <property type="protein sequence ID" value="ABC63909.1"/>
    <property type="molecule type" value="Genomic_DNA"/>
</dbReference>
<evidence type="ECO:0000256" key="1">
    <source>
        <dbReference type="SAM" id="SignalP"/>
    </source>
</evidence>
<keyword evidence="3" id="KW-1185">Reference proteome</keyword>
<dbReference type="eggNOG" id="ENOG502ZYS9">
    <property type="taxonomic scope" value="Bacteria"/>
</dbReference>
<protein>
    <recommendedName>
        <fullName evidence="4">DUF3617 domain-containing protein</fullName>
    </recommendedName>
</protein>
<keyword evidence="1" id="KW-0732">Signal</keyword>
<feature type="chain" id="PRO_5004213047" description="DUF3617 domain-containing protein" evidence="1">
    <location>
        <begin position="22"/>
        <end position="197"/>
    </location>
</feature>
<evidence type="ECO:0008006" key="4">
    <source>
        <dbReference type="Google" id="ProtNLM"/>
    </source>
</evidence>
<dbReference type="KEGG" id="eli:ELI_09085"/>
<dbReference type="Proteomes" id="UP000008808">
    <property type="component" value="Chromosome"/>
</dbReference>
<dbReference type="HOGENOM" id="CLU_119445_0_0_5"/>
<evidence type="ECO:0000313" key="2">
    <source>
        <dbReference type="EMBL" id="ABC63909.1"/>
    </source>
</evidence>
<proteinExistence type="predicted"/>
<accession>Q2N8T2</accession>
<reference evidence="3" key="1">
    <citation type="journal article" date="2009" name="J. Bacteriol.">
        <title>Complete genome sequence of Erythrobacter litoralis HTCC2594.</title>
        <authorList>
            <person name="Oh H.M."/>
            <person name="Giovannoni S.J."/>
            <person name="Ferriera S."/>
            <person name="Johnson J."/>
            <person name="Cho J.C."/>
        </authorList>
    </citation>
    <scope>NUCLEOTIDE SEQUENCE [LARGE SCALE GENOMIC DNA]</scope>
    <source>
        <strain evidence="3">HTCC2594</strain>
    </source>
</reference>
<organism evidence="2 3">
    <name type="scientific">Erythrobacter litoralis (strain HTCC2594)</name>
    <dbReference type="NCBI Taxonomy" id="314225"/>
    <lineage>
        <taxon>Bacteria</taxon>
        <taxon>Pseudomonadati</taxon>
        <taxon>Pseudomonadota</taxon>
        <taxon>Alphaproteobacteria</taxon>
        <taxon>Sphingomonadales</taxon>
        <taxon>Erythrobacteraceae</taxon>
        <taxon>Erythrobacter/Porphyrobacter group</taxon>
        <taxon>Erythrobacter</taxon>
    </lineage>
</organism>
<dbReference type="Pfam" id="PF12276">
    <property type="entry name" value="DUF3617"/>
    <property type="match status" value="1"/>
</dbReference>
<feature type="signal peptide" evidence="1">
    <location>
        <begin position="1"/>
        <end position="21"/>
    </location>
</feature>
<dbReference type="PROSITE" id="PS51257">
    <property type="entry name" value="PROKAR_LIPOPROTEIN"/>
    <property type="match status" value="1"/>
</dbReference>
<name>Q2N8T2_ERYLH</name>
<dbReference type="STRING" id="314225.ELI_09085"/>
<dbReference type="InterPro" id="IPR022061">
    <property type="entry name" value="DUF3617"/>
</dbReference>
<dbReference type="OrthoDB" id="7406515at2"/>
<dbReference type="RefSeq" id="WP_011414739.1">
    <property type="nucleotide sequence ID" value="NC_007722.1"/>
</dbReference>